<dbReference type="PANTHER" id="PTHR30385:SF1">
    <property type="entry name" value="RNA POLYMERASE SIGMA-H FACTOR"/>
    <property type="match status" value="1"/>
</dbReference>
<dbReference type="NCBIfam" id="TIGR02937">
    <property type="entry name" value="sigma70-ECF"/>
    <property type="match status" value="1"/>
</dbReference>
<proteinExistence type="predicted"/>
<keyword evidence="7" id="KW-1185">Reference proteome</keyword>
<gene>
    <name evidence="6" type="ORF">RFV38_08850</name>
</gene>
<evidence type="ECO:0000259" key="5">
    <source>
        <dbReference type="Pfam" id="PF04542"/>
    </source>
</evidence>
<evidence type="ECO:0000256" key="1">
    <source>
        <dbReference type="ARBA" id="ARBA00023015"/>
    </source>
</evidence>
<evidence type="ECO:0000313" key="7">
    <source>
        <dbReference type="Proteomes" id="UP001279681"/>
    </source>
</evidence>
<feature type="domain" description="RNA polymerase sigma-70 region 2" evidence="5">
    <location>
        <begin position="22"/>
        <end position="88"/>
    </location>
</feature>
<dbReference type="InterPro" id="IPR016371">
    <property type="entry name" value="RNA_pol_sigma-H_factor"/>
</dbReference>
<dbReference type="PANTHER" id="PTHR30385">
    <property type="entry name" value="SIGMA FACTOR F FLAGELLAR"/>
    <property type="match status" value="1"/>
</dbReference>
<protein>
    <submittedName>
        <fullName evidence="6">Sigma-70 family RNA polymerase sigma factor</fullName>
    </submittedName>
</protein>
<comment type="caution">
    <text evidence="6">The sequence shown here is derived from an EMBL/GenBank/DDBJ whole genome shotgun (WGS) entry which is preliminary data.</text>
</comment>
<dbReference type="PIRSF" id="PIRSF002939">
    <property type="entry name" value="RNA_polymerase_sigma-H_factor"/>
    <property type="match status" value="1"/>
</dbReference>
<dbReference type="Proteomes" id="UP001279681">
    <property type="component" value="Unassembled WGS sequence"/>
</dbReference>
<dbReference type="SUPFAM" id="SSF88946">
    <property type="entry name" value="Sigma2 domain of RNA polymerase sigma factors"/>
    <property type="match status" value="1"/>
</dbReference>
<dbReference type="Pfam" id="PF04542">
    <property type="entry name" value="Sigma70_r2"/>
    <property type="match status" value="1"/>
</dbReference>
<dbReference type="SUPFAM" id="SSF88659">
    <property type="entry name" value="Sigma3 and sigma4 domains of RNA polymerase sigma factors"/>
    <property type="match status" value="1"/>
</dbReference>
<dbReference type="InterPro" id="IPR036388">
    <property type="entry name" value="WH-like_DNA-bd_sf"/>
</dbReference>
<dbReference type="RefSeq" id="WP_320313988.1">
    <property type="nucleotide sequence ID" value="NZ_JAVIKH010000011.1"/>
</dbReference>
<name>A0ABU4WAN0_9FUSO</name>
<keyword evidence="1" id="KW-0805">Transcription regulation</keyword>
<evidence type="ECO:0000313" key="6">
    <source>
        <dbReference type="EMBL" id="MDX8336603.1"/>
    </source>
</evidence>
<keyword evidence="2" id="KW-0731">Sigma factor</keyword>
<dbReference type="InterPro" id="IPR014284">
    <property type="entry name" value="RNA_pol_sigma-70_dom"/>
</dbReference>
<dbReference type="Gene3D" id="1.10.1740.10">
    <property type="match status" value="1"/>
</dbReference>
<reference evidence="7" key="1">
    <citation type="submission" date="2023-07" db="EMBL/GenBank/DDBJ databases">
        <authorList>
            <person name="Colorado M.A."/>
            <person name="Villamil L.M."/>
            <person name="Melo J.F."/>
            <person name="Rodriguez J.A."/>
            <person name="Ruiz R.Y."/>
        </authorList>
    </citation>
    <scope>NUCLEOTIDE SEQUENCE [LARGE SCALE GENOMIC DNA]</scope>
    <source>
        <strain evidence="7">C33</strain>
    </source>
</reference>
<evidence type="ECO:0000256" key="4">
    <source>
        <dbReference type="ARBA" id="ARBA00023163"/>
    </source>
</evidence>
<keyword evidence="4" id="KW-0804">Transcription</keyword>
<dbReference type="InterPro" id="IPR013325">
    <property type="entry name" value="RNA_pol_sigma_r2"/>
</dbReference>
<dbReference type="Gene3D" id="1.10.10.10">
    <property type="entry name" value="Winged helix-like DNA-binding domain superfamily/Winged helix DNA-binding domain"/>
    <property type="match status" value="1"/>
</dbReference>
<dbReference type="InterPro" id="IPR013324">
    <property type="entry name" value="RNA_pol_sigma_r3/r4-like"/>
</dbReference>
<accession>A0ABU4WAN0</accession>
<keyword evidence="3" id="KW-0238">DNA-binding</keyword>
<organism evidence="6 7">
    <name type="scientific">Candidatus Cetobacterium colombiensis</name>
    <dbReference type="NCBI Taxonomy" id="3073100"/>
    <lineage>
        <taxon>Bacteria</taxon>
        <taxon>Fusobacteriati</taxon>
        <taxon>Fusobacteriota</taxon>
        <taxon>Fusobacteriia</taxon>
        <taxon>Fusobacteriales</taxon>
        <taxon>Fusobacteriaceae</taxon>
        <taxon>Cetobacterium</taxon>
    </lineage>
</organism>
<evidence type="ECO:0000256" key="3">
    <source>
        <dbReference type="ARBA" id="ARBA00023125"/>
    </source>
</evidence>
<sequence>MTDENLLFQAKNGNLEAMEKIIKQYQRIVYKNSKDFFLKGGDTKDLEQEGYIGLIKAIKNYHNNTNASFATFAHICVRRQMISAVKKSNTDKYKNLNNAIQGEGYSEKSEKIDYKTPSISLYSPEDLLLGKELVQLLNNYLDEKLSSFEKQVFYYLVQQKTYTEIADILGDTPKRIDNTIQRIKKKIKEYLEKYRR</sequence>
<evidence type="ECO:0000256" key="2">
    <source>
        <dbReference type="ARBA" id="ARBA00023082"/>
    </source>
</evidence>
<dbReference type="InterPro" id="IPR007627">
    <property type="entry name" value="RNA_pol_sigma70_r2"/>
</dbReference>
<dbReference type="EMBL" id="JAVIKH010000011">
    <property type="protein sequence ID" value="MDX8336603.1"/>
    <property type="molecule type" value="Genomic_DNA"/>
</dbReference>